<sequence length="703" mass="80036">MQRLLDYLKPPRIGNSQFGIATKATVLIVLFLLGHYLNFSLIYLSSLAFGVVAAALADHPALYVQRIKAIVVMLGCFALASYSVTLLYPYPWLFAAGVFGSTFLFIMLASLEVQFGPIAMSALILAIYTMLGYGQYANHEWEQPLYLLMGAGSYILLSVIINAFKPNQSLAQNSLELFTLLAKYQSQKAQFFAHNHNDQVLRLNLAKLASQAAVALGQMRQLLVIRQAQYPQANQQTHYLDLFYKAQLLFERVVSSHVNYQQLNDKLTETDISQRLYYIMLGLAKRISSQAKPKPIHDRLKHEIATLAQYLRGDYQLKKALGDVEHNQLSFMLTNLSEMERLTRKEVSFPGQEFKFEALSNLSWTSFWQRLCQPEGLLFRHALRQALCMLCGYGIIMLLPWPLHGQDFWLLLTTLLVIKPNYSATRQRLAERIIGTLVGVGIASILLILHIPIWATIAITATSALLFFWYFSYRYAIAVVMITIFVALALQLLGVKSELTVGIRTATTLLGGLLVLVAVRYIWPDWLQNHTARIINDWLNKVTHYQDLIFNHYQTQQALEDEEYRLARFHMHLAEADVVTHQQALMAEPATKRQDVLAIYQLTGYMHAYCAHLSALALYRGRTLSPQATYIITDIGQQLHSQLQMLQLSEKPNDKQTTAFIESVQLKLRELIPNLHGEELLIAYQLQQLSENLQQLYRALDIS</sequence>
<evidence type="ECO:0000256" key="4">
    <source>
        <dbReference type="ARBA" id="ARBA00022989"/>
    </source>
</evidence>
<feature type="transmembrane region" description="Helical" evidence="7">
    <location>
        <begin position="118"/>
        <end position="137"/>
    </location>
</feature>
<reference evidence="10 11" key="1">
    <citation type="submission" date="2019-03" db="EMBL/GenBank/DDBJ databases">
        <title>Genomic Encyclopedia of Type Strains, Phase IV (KMG-IV): sequencing the most valuable type-strain genomes for metagenomic binning, comparative biology and taxonomic classification.</title>
        <authorList>
            <person name="Goeker M."/>
        </authorList>
    </citation>
    <scope>NUCLEOTIDE SEQUENCE [LARGE SCALE GENOMIC DNA]</scope>
    <source>
        <strain evidence="10 11">DSM 18577</strain>
    </source>
</reference>
<evidence type="ECO:0000259" key="9">
    <source>
        <dbReference type="Pfam" id="PF13515"/>
    </source>
</evidence>
<evidence type="ECO:0000256" key="5">
    <source>
        <dbReference type="ARBA" id="ARBA00023136"/>
    </source>
</evidence>
<protein>
    <submittedName>
        <fullName evidence="10">Putative membrane protein (TIGR01666 family)</fullName>
    </submittedName>
</protein>
<accession>A0A4R1KK16</accession>
<evidence type="ECO:0000259" key="8">
    <source>
        <dbReference type="Pfam" id="PF12805"/>
    </source>
</evidence>
<feature type="transmembrane region" description="Helical" evidence="7">
    <location>
        <begin position="12"/>
        <end position="33"/>
    </location>
</feature>
<keyword evidence="11" id="KW-1185">Reference proteome</keyword>
<keyword evidence="5 7" id="KW-0472">Membrane</keyword>
<feature type="domain" description="Integral membrane protein YccS N-terminal" evidence="8">
    <location>
        <begin position="70"/>
        <end position="342"/>
    </location>
</feature>
<evidence type="ECO:0000256" key="6">
    <source>
        <dbReference type="ARBA" id="ARBA00043993"/>
    </source>
</evidence>
<dbReference type="Proteomes" id="UP000295565">
    <property type="component" value="Unassembled WGS sequence"/>
</dbReference>
<feature type="domain" description="Integral membrane bound transporter" evidence="9">
    <location>
        <begin position="404"/>
        <end position="517"/>
    </location>
</feature>
<keyword evidence="2" id="KW-1003">Cell membrane</keyword>
<dbReference type="Pfam" id="PF12805">
    <property type="entry name" value="FUSC-like"/>
    <property type="match status" value="1"/>
</dbReference>
<feature type="transmembrane region" description="Helical" evidence="7">
    <location>
        <begin position="386"/>
        <end position="402"/>
    </location>
</feature>
<dbReference type="GO" id="GO:0005886">
    <property type="term" value="C:plasma membrane"/>
    <property type="evidence" value="ECO:0007669"/>
    <property type="project" value="UniProtKB-SubCell"/>
</dbReference>
<evidence type="ECO:0000256" key="1">
    <source>
        <dbReference type="ARBA" id="ARBA00004651"/>
    </source>
</evidence>
<evidence type="ECO:0000313" key="11">
    <source>
        <dbReference type="Proteomes" id="UP000295565"/>
    </source>
</evidence>
<evidence type="ECO:0000256" key="2">
    <source>
        <dbReference type="ARBA" id="ARBA00022475"/>
    </source>
</evidence>
<dbReference type="PANTHER" id="PTHR30509">
    <property type="entry name" value="P-HYDROXYBENZOIC ACID EFFLUX PUMP SUBUNIT-RELATED"/>
    <property type="match status" value="1"/>
</dbReference>
<organism evidence="10 11">
    <name type="scientific">Celerinatantimonas diazotrophica</name>
    <dbReference type="NCBI Taxonomy" id="412034"/>
    <lineage>
        <taxon>Bacteria</taxon>
        <taxon>Pseudomonadati</taxon>
        <taxon>Pseudomonadota</taxon>
        <taxon>Gammaproteobacteria</taxon>
        <taxon>Celerinatantimonadaceae</taxon>
        <taxon>Celerinatantimonas</taxon>
    </lineage>
</organism>
<proteinExistence type="inferred from homology"/>
<dbReference type="AlphaFoldDB" id="A0A4R1KK16"/>
<dbReference type="PANTHER" id="PTHR30509:SF8">
    <property type="entry name" value="INNER MEMBRANE PROTEIN YCCS"/>
    <property type="match status" value="1"/>
</dbReference>
<feature type="transmembrane region" description="Helical" evidence="7">
    <location>
        <begin position="475"/>
        <end position="494"/>
    </location>
</feature>
<feature type="transmembrane region" description="Helical" evidence="7">
    <location>
        <begin position="69"/>
        <end position="86"/>
    </location>
</feature>
<feature type="transmembrane region" description="Helical" evidence="7">
    <location>
        <begin position="92"/>
        <end position="111"/>
    </location>
</feature>
<dbReference type="EMBL" id="SMGD01000001">
    <property type="protein sequence ID" value="TCK63999.1"/>
    <property type="molecule type" value="Genomic_DNA"/>
</dbReference>
<feature type="transmembrane region" description="Helical" evidence="7">
    <location>
        <begin position="39"/>
        <end position="57"/>
    </location>
</feature>
<comment type="subcellular location">
    <subcellularLocation>
        <location evidence="1">Cell membrane</location>
        <topology evidence="1">Multi-pass membrane protein</topology>
    </subcellularLocation>
</comment>
<comment type="similarity">
    <text evidence="6">Belongs to the YccS/YhfK family.</text>
</comment>
<feature type="transmembrane region" description="Helical" evidence="7">
    <location>
        <begin position="436"/>
        <end position="469"/>
    </location>
</feature>
<feature type="transmembrane region" description="Helical" evidence="7">
    <location>
        <begin position="501"/>
        <end position="523"/>
    </location>
</feature>
<evidence type="ECO:0000256" key="3">
    <source>
        <dbReference type="ARBA" id="ARBA00022692"/>
    </source>
</evidence>
<evidence type="ECO:0000313" key="10">
    <source>
        <dbReference type="EMBL" id="TCK63999.1"/>
    </source>
</evidence>
<keyword evidence="3 7" id="KW-0812">Transmembrane</keyword>
<feature type="transmembrane region" description="Helical" evidence="7">
    <location>
        <begin position="408"/>
        <end position="424"/>
    </location>
</feature>
<dbReference type="InterPro" id="IPR049453">
    <property type="entry name" value="Memb_transporter_dom"/>
</dbReference>
<keyword evidence="4 7" id="KW-1133">Transmembrane helix</keyword>
<dbReference type="InterPro" id="IPR032692">
    <property type="entry name" value="YccS_N"/>
</dbReference>
<feature type="transmembrane region" description="Helical" evidence="7">
    <location>
        <begin position="143"/>
        <end position="164"/>
    </location>
</feature>
<comment type="caution">
    <text evidence="10">The sequence shown here is derived from an EMBL/GenBank/DDBJ whole genome shotgun (WGS) entry which is preliminary data.</text>
</comment>
<dbReference type="RefSeq" id="WP_131910994.1">
    <property type="nucleotide sequence ID" value="NZ_OU594967.1"/>
</dbReference>
<dbReference type="Pfam" id="PF13515">
    <property type="entry name" value="FUSC_2"/>
    <property type="match status" value="1"/>
</dbReference>
<gene>
    <name evidence="10" type="ORF">EV690_0124</name>
</gene>
<dbReference type="OrthoDB" id="8670769at2"/>
<evidence type="ECO:0000256" key="7">
    <source>
        <dbReference type="SAM" id="Phobius"/>
    </source>
</evidence>
<name>A0A4R1KK16_9GAMM</name>